<protein>
    <submittedName>
        <fullName evidence="2">Uncharacterized protein</fullName>
    </submittedName>
</protein>
<dbReference type="AlphaFoldDB" id="A0AAV0AXQ2"/>
<comment type="caution">
    <text evidence="2">The sequence shown here is derived from an EMBL/GenBank/DDBJ whole genome shotgun (WGS) entry which is preliminary data.</text>
</comment>
<evidence type="ECO:0000256" key="1">
    <source>
        <dbReference type="SAM" id="MobiDB-lite"/>
    </source>
</evidence>
<evidence type="ECO:0000313" key="2">
    <source>
        <dbReference type="EMBL" id="CAH7675153.1"/>
    </source>
</evidence>
<feature type="region of interest" description="Disordered" evidence="1">
    <location>
        <begin position="39"/>
        <end position="63"/>
    </location>
</feature>
<reference evidence="2" key="1">
    <citation type="submission" date="2022-06" db="EMBL/GenBank/DDBJ databases">
        <authorList>
            <consortium name="SYNGENTA / RWTH Aachen University"/>
        </authorList>
    </citation>
    <scope>NUCLEOTIDE SEQUENCE</scope>
</reference>
<name>A0AAV0AXQ2_PHAPC</name>
<gene>
    <name evidence="2" type="ORF">PPACK8108_LOCUS10121</name>
</gene>
<feature type="non-terminal residue" evidence="2">
    <location>
        <position position="1"/>
    </location>
</feature>
<accession>A0AAV0AXQ2</accession>
<dbReference type="Proteomes" id="UP001153365">
    <property type="component" value="Unassembled WGS sequence"/>
</dbReference>
<organism evidence="2 3">
    <name type="scientific">Phakopsora pachyrhizi</name>
    <name type="common">Asian soybean rust disease fungus</name>
    <dbReference type="NCBI Taxonomy" id="170000"/>
    <lineage>
        <taxon>Eukaryota</taxon>
        <taxon>Fungi</taxon>
        <taxon>Dikarya</taxon>
        <taxon>Basidiomycota</taxon>
        <taxon>Pucciniomycotina</taxon>
        <taxon>Pucciniomycetes</taxon>
        <taxon>Pucciniales</taxon>
        <taxon>Phakopsoraceae</taxon>
        <taxon>Phakopsora</taxon>
    </lineage>
</organism>
<keyword evidence="3" id="KW-1185">Reference proteome</keyword>
<proteinExistence type="predicted"/>
<sequence length="144" mass="16443">PLNPTLPTSPTLIGSTKTDKAYSKALIKELKGEEKKLQDAIKEGKQANKAEQKATKKENKARKDLTKATRKEFKFFLKICDSVIFFLMLNKKLASARSKHEKACIDLDNAKEHVNLKAEFHQKQISEQQEKVVLIESFRNCLLK</sequence>
<dbReference type="EMBL" id="CALTRL010002262">
    <property type="protein sequence ID" value="CAH7675153.1"/>
    <property type="molecule type" value="Genomic_DNA"/>
</dbReference>
<evidence type="ECO:0000313" key="3">
    <source>
        <dbReference type="Proteomes" id="UP001153365"/>
    </source>
</evidence>